<sequence>MDDEIYDLLARKGYARSARFFSTHYCARSPNYIAMGGGVSDSAGLTVVRQLTAEGRWITALRVLMILFGRRHDDEVAA</sequence>
<gene>
    <name evidence="1" type="ORF">GALL_427930</name>
</gene>
<reference evidence="1" key="1">
    <citation type="submission" date="2016-10" db="EMBL/GenBank/DDBJ databases">
        <title>Sequence of Gallionella enrichment culture.</title>
        <authorList>
            <person name="Poehlein A."/>
            <person name="Muehling M."/>
            <person name="Daniel R."/>
        </authorList>
    </citation>
    <scope>NUCLEOTIDE SEQUENCE</scope>
</reference>
<proteinExistence type="predicted"/>
<comment type="caution">
    <text evidence="1">The sequence shown here is derived from an EMBL/GenBank/DDBJ whole genome shotgun (WGS) entry which is preliminary data.</text>
</comment>
<accession>A0A1J5PWW9</accession>
<dbReference type="AlphaFoldDB" id="A0A1J5PWW9"/>
<name>A0A1J5PWW9_9ZZZZ</name>
<dbReference type="EMBL" id="MLJW01002135">
    <property type="protein sequence ID" value="OIQ75538.1"/>
    <property type="molecule type" value="Genomic_DNA"/>
</dbReference>
<evidence type="ECO:0000313" key="1">
    <source>
        <dbReference type="EMBL" id="OIQ75538.1"/>
    </source>
</evidence>
<protein>
    <submittedName>
        <fullName evidence="1">Uncharacterized protein</fullName>
    </submittedName>
</protein>
<organism evidence="1">
    <name type="scientific">mine drainage metagenome</name>
    <dbReference type="NCBI Taxonomy" id="410659"/>
    <lineage>
        <taxon>unclassified sequences</taxon>
        <taxon>metagenomes</taxon>
        <taxon>ecological metagenomes</taxon>
    </lineage>
</organism>